<evidence type="ECO:0000313" key="1">
    <source>
        <dbReference type="EMBL" id="MBB2989193.1"/>
    </source>
</evidence>
<keyword evidence="2" id="KW-1185">Reference proteome</keyword>
<keyword evidence="1" id="KW-0378">Hydrolase</keyword>
<dbReference type="Proteomes" id="UP000550501">
    <property type="component" value="Unassembled WGS sequence"/>
</dbReference>
<dbReference type="GO" id="GO:0004177">
    <property type="term" value="F:aminopeptidase activity"/>
    <property type="evidence" value="ECO:0007669"/>
    <property type="project" value="UniProtKB-KW"/>
</dbReference>
<dbReference type="Gene3D" id="3.40.50.1820">
    <property type="entry name" value="alpha/beta hydrolase"/>
    <property type="match status" value="1"/>
</dbReference>
<comment type="caution">
    <text evidence="1">The sequence shown here is derived from an EMBL/GenBank/DDBJ whole genome shotgun (WGS) entry which is preliminary data.</text>
</comment>
<reference evidence="1 2" key="1">
    <citation type="submission" date="2020-08" db="EMBL/GenBank/DDBJ databases">
        <title>The Agave Microbiome: Exploring the role of microbial communities in plant adaptations to desert environments.</title>
        <authorList>
            <person name="Partida-Martinez L.P."/>
        </authorList>
    </citation>
    <scope>NUCLEOTIDE SEQUENCE [LARGE SCALE GENOMIC DNA]</scope>
    <source>
        <strain evidence="1 2">AT2.18</strain>
    </source>
</reference>
<gene>
    <name evidence="1" type="ORF">FHR72_000650</name>
</gene>
<name>A0A839Q188_MYCIR</name>
<organism evidence="1 2">
    <name type="scientific">Mycolicibacterium iranicum</name>
    <name type="common">Mycobacterium iranicum</name>
    <dbReference type="NCBI Taxonomy" id="912594"/>
    <lineage>
        <taxon>Bacteria</taxon>
        <taxon>Bacillati</taxon>
        <taxon>Actinomycetota</taxon>
        <taxon>Actinomycetes</taxon>
        <taxon>Mycobacteriales</taxon>
        <taxon>Mycobacteriaceae</taxon>
        <taxon>Mycolicibacterium</taxon>
    </lineage>
</organism>
<dbReference type="SUPFAM" id="SSF53474">
    <property type="entry name" value="alpha/beta-Hydrolases"/>
    <property type="match status" value="1"/>
</dbReference>
<proteinExistence type="predicted"/>
<protein>
    <submittedName>
        <fullName evidence="1">Dipeptidyl aminopeptidase/acylaminoacyl peptidase</fullName>
    </submittedName>
</protein>
<keyword evidence="1" id="KW-0031">Aminopeptidase</keyword>
<dbReference type="EMBL" id="JACHVU010000001">
    <property type="protein sequence ID" value="MBB2989193.1"/>
    <property type="molecule type" value="Genomic_DNA"/>
</dbReference>
<dbReference type="InterPro" id="IPR029058">
    <property type="entry name" value="AB_hydrolase_fold"/>
</dbReference>
<evidence type="ECO:0000313" key="2">
    <source>
        <dbReference type="Proteomes" id="UP000550501"/>
    </source>
</evidence>
<accession>A0A839Q188</accession>
<sequence>MRTEQYAPGRSVDLFGEPSARRVLLWHGTQTDARASVGVLAELLAERGLGVVAPDWDSHSDDGGRADLLASVEFARSWGEAAGALAVVGWSLGGLAAAGLTAHASRHGYPLAHTVCLAGAFVVRDPVSGADDVVDELRTVDVPTPFTLLHGTADDVVPPEVSRQFAGRLHTADWPVRLIEMDADHGNIAGARYDAAADRYGPASDPVTRRVAAEVADHIAAALAD</sequence>
<dbReference type="AlphaFoldDB" id="A0A839Q188"/>
<dbReference type="RefSeq" id="WP_183466437.1">
    <property type="nucleotide sequence ID" value="NZ_JACHVU010000001.1"/>
</dbReference>
<keyword evidence="1" id="KW-0645">Protease</keyword>